<sequence>MHAVIRQWSGATPLIEAMESRRGEVQQIIGGVRGFVAYYAVRDGDRLTSITVCEDRAGTEESTRRAGQWVRDNLPGVSLAAPEIREGEAFISFGAATPSLGSAVNAV</sequence>
<dbReference type="OrthoDB" id="3383875at2"/>
<dbReference type="Proteomes" id="UP000019151">
    <property type="component" value="Chromosome"/>
</dbReference>
<dbReference type="KEGG" id="gba:J421_3705"/>
<reference evidence="1 2" key="1">
    <citation type="journal article" date="2014" name="Genome Announc.">
        <title>Genome Sequence and Methylome of Soil Bacterium Gemmatirosa kalamazoonensis KBS708T, a Member of the Rarely Cultivated Gemmatimonadetes Phylum.</title>
        <authorList>
            <person name="Debruyn J.M."/>
            <person name="Radosevich M."/>
            <person name="Wommack K.E."/>
            <person name="Polson S.W."/>
            <person name="Hauser L.J."/>
            <person name="Fawaz M.N."/>
            <person name="Korlach J."/>
            <person name="Tsai Y.C."/>
        </authorList>
    </citation>
    <scope>NUCLEOTIDE SEQUENCE [LARGE SCALE GENOMIC DNA]</scope>
    <source>
        <strain evidence="1 2">KBS708</strain>
    </source>
</reference>
<accession>W0RLD2</accession>
<dbReference type="AlphaFoldDB" id="W0RLD2"/>
<evidence type="ECO:0008006" key="3">
    <source>
        <dbReference type="Google" id="ProtNLM"/>
    </source>
</evidence>
<dbReference type="eggNOG" id="ENOG5033127">
    <property type="taxonomic scope" value="Bacteria"/>
</dbReference>
<keyword evidence="2" id="KW-1185">Reference proteome</keyword>
<proteinExistence type="predicted"/>
<dbReference type="EMBL" id="CP007128">
    <property type="protein sequence ID" value="AHG91242.1"/>
    <property type="molecule type" value="Genomic_DNA"/>
</dbReference>
<evidence type="ECO:0000313" key="1">
    <source>
        <dbReference type="EMBL" id="AHG91242.1"/>
    </source>
</evidence>
<evidence type="ECO:0000313" key="2">
    <source>
        <dbReference type="Proteomes" id="UP000019151"/>
    </source>
</evidence>
<dbReference type="InParanoid" id="W0RLD2"/>
<dbReference type="HOGENOM" id="CLU_183717_0_0_0"/>
<dbReference type="RefSeq" id="WP_025412693.1">
    <property type="nucleotide sequence ID" value="NZ_CP007128.1"/>
</dbReference>
<protein>
    <recommendedName>
        <fullName evidence="3">Antibiotic biosynthesis monooxygenase</fullName>
    </recommendedName>
</protein>
<gene>
    <name evidence="1" type="ORF">J421_3705</name>
</gene>
<organism evidence="1 2">
    <name type="scientific">Gemmatirosa kalamazoonensis</name>
    <dbReference type="NCBI Taxonomy" id="861299"/>
    <lineage>
        <taxon>Bacteria</taxon>
        <taxon>Pseudomonadati</taxon>
        <taxon>Gemmatimonadota</taxon>
        <taxon>Gemmatimonadia</taxon>
        <taxon>Gemmatimonadales</taxon>
        <taxon>Gemmatimonadaceae</taxon>
        <taxon>Gemmatirosa</taxon>
    </lineage>
</organism>
<name>W0RLD2_9BACT</name>